<dbReference type="AlphaFoldDB" id="A0AAN6QF78"/>
<reference evidence="1" key="2">
    <citation type="submission" date="2023-05" db="EMBL/GenBank/DDBJ databases">
        <authorList>
            <consortium name="Lawrence Berkeley National Laboratory"/>
            <person name="Steindorff A."/>
            <person name="Hensen N."/>
            <person name="Bonometti L."/>
            <person name="Westerberg I."/>
            <person name="Brannstrom I.O."/>
            <person name="Guillou S."/>
            <person name="Cros-Aarteil S."/>
            <person name="Calhoun S."/>
            <person name="Haridas S."/>
            <person name="Kuo A."/>
            <person name="Mondo S."/>
            <person name="Pangilinan J."/>
            <person name="Riley R."/>
            <person name="Labutti K."/>
            <person name="Andreopoulos B."/>
            <person name="Lipzen A."/>
            <person name="Chen C."/>
            <person name="Yanf M."/>
            <person name="Daum C."/>
            <person name="Ng V."/>
            <person name="Clum A."/>
            <person name="Ohm R."/>
            <person name="Martin F."/>
            <person name="Silar P."/>
            <person name="Natvig D."/>
            <person name="Lalanne C."/>
            <person name="Gautier V."/>
            <person name="Ament-Velasquez S.L."/>
            <person name="Kruys A."/>
            <person name="Hutchinson M.I."/>
            <person name="Powell A.J."/>
            <person name="Barry K."/>
            <person name="Miller A.N."/>
            <person name="Grigoriev I.V."/>
            <person name="Debuchy R."/>
            <person name="Gladieux P."/>
            <person name="Thoren M.H."/>
            <person name="Johannesson H."/>
        </authorList>
    </citation>
    <scope>NUCLEOTIDE SEQUENCE</scope>
    <source>
        <strain evidence="1">CBS 757.83</strain>
    </source>
</reference>
<dbReference type="Proteomes" id="UP001305647">
    <property type="component" value="Unassembled WGS sequence"/>
</dbReference>
<sequence length="62" mass="6507">SLVASSPACFLAISASVIGRFRYILSSTNVCHGLDTLANPDSNAINEIPITPILSKHALDNP</sequence>
<evidence type="ECO:0000313" key="2">
    <source>
        <dbReference type="Proteomes" id="UP001305647"/>
    </source>
</evidence>
<feature type="non-terminal residue" evidence="1">
    <location>
        <position position="1"/>
    </location>
</feature>
<keyword evidence="2" id="KW-1185">Reference proteome</keyword>
<comment type="caution">
    <text evidence="1">The sequence shown here is derived from an EMBL/GenBank/DDBJ whole genome shotgun (WGS) entry which is preliminary data.</text>
</comment>
<reference evidence="1" key="1">
    <citation type="journal article" date="2023" name="Mol. Phylogenet. Evol.">
        <title>Genome-scale phylogeny and comparative genomics of the fungal order Sordariales.</title>
        <authorList>
            <person name="Hensen N."/>
            <person name="Bonometti L."/>
            <person name="Westerberg I."/>
            <person name="Brannstrom I.O."/>
            <person name="Guillou S."/>
            <person name="Cros-Aarteil S."/>
            <person name="Calhoun S."/>
            <person name="Haridas S."/>
            <person name="Kuo A."/>
            <person name="Mondo S."/>
            <person name="Pangilinan J."/>
            <person name="Riley R."/>
            <person name="LaButti K."/>
            <person name="Andreopoulos B."/>
            <person name="Lipzen A."/>
            <person name="Chen C."/>
            <person name="Yan M."/>
            <person name="Daum C."/>
            <person name="Ng V."/>
            <person name="Clum A."/>
            <person name="Steindorff A."/>
            <person name="Ohm R.A."/>
            <person name="Martin F."/>
            <person name="Silar P."/>
            <person name="Natvig D.O."/>
            <person name="Lalanne C."/>
            <person name="Gautier V."/>
            <person name="Ament-Velasquez S.L."/>
            <person name="Kruys A."/>
            <person name="Hutchinson M.I."/>
            <person name="Powell A.J."/>
            <person name="Barry K."/>
            <person name="Miller A.N."/>
            <person name="Grigoriev I.V."/>
            <person name="Debuchy R."/>
            <person name="Gladieux P."/>
            <person name="Hiltunen Thoren M."/>
            <person name="Johannesson H."/>
        </authorList>
    </citation>
    <scope>NUCLEOTIDE SEQUENCE</scope>
    <source>
        <strain evidence="1">CBS 757.83</strain>
    </source>
</reference>
<organism evidence="1 2">
    <name type="scientific">Parathielavia hyrcaniae</name>
    <dbReference type="NCBI Taxonomy" id="113614"/>
    <lineage>
        <taxon>Eukaryota</taxon>
        <taxon>Fungi</taxon>
        <taxon>Dikarya</taxon>
        <taxon>Ascomycota</taxon>
        <taxon>Pezizomycotina</taxon>
        <taxon>Sordariomycetes</taxon>
        <taxon>Sordariomycetidae</taxon>
        <taxon>Sordariales</taxon>
        <taxon>Chaetomiaceae</taxon>
        <taxon>Parathielavia</taxon>
    </lineage>
</organism>
<accession>A0AAN6QF78</accession>
<gene>
    <name evidence="1" type="ORF">N658DRAFT_394542</name>
</gene>
<protein>
    <submittedName>
        <fullName evidence="1">Uncharacterized protein</fullName>
    </submittedName>
</protein>
<evidence type="ECO:0000313" key="1">
    <source>
        <dbReference type="EMBL" id="KAK4106336.1"/>
    </source>
</evidence>
<proteinExistence type="predicted"/>
<dbReference type="EMBL" id="MU863624">
    <property type="protein sequence ID" value="KAK4106336.1"/>
    <property type="molecule type" value="Genomic_DNA"/>
</dbReference>
<feature type="non-terminal residue" evidence="1">
    <location>
        <position position="62"/>
    </location>
</feature>
<name>A0AAN6QF78_9PEZI</name>